<feature type="region of interest" description="Disordered" evidence="1">
    <location>
        <begin position="125"/>
        <end position="144"/>
    </location>
</feature>
<name>A0ABX1C2V2_9ACTN</name>
<evidence type="ECO:0000256" key="1">
    <source>
        <dbReference type="SAM" id="MobiDB-lite"/>
    </source>
</evidence>
<dbReference type="EMBL" id="JAATEN010000007">
    <property type="protein sequence ID" value="NJQ01234.1"/>
    <property type="molecule type" value="Genomic_DNA"/>
</dbReference>
<evidence type="ECO:0000313" key="4">
    <source>
        <dbReference type="Proteomes" id="UP000695264"/>
    </source>
</evidence>
<evidence type="ECO:0000256" key="2">
    <source>
        <dbReference type="SAM" id="Phobius"/>
    </source>
</evidence>
<protein>
    <recommendedName>
        <fullName evidence="5">Secreted protein</fullName>
    </recommendedName>
</protein>
<dbReference type="Proteomes" id="UP000695264">
    <property type="component" value="Unassembled WGS sequence"/>
</dbReference>
<keyword evidence="4" id="KW-1185">Reference proteome</keyword>
<proteinExistence type="predicted"/>
<organism evidence="3 4">
    <name type="scientific">Streptomyces zingiberis</name>
    <dbReference type="NCBI Taxonomy" id="2053010"/>
    <lineage>
        <taxon>Bacteria</taxon>
        <taxon>Bacillati</taxon>
        <taxon>Actinomycetota</taxon>
        <taxon>Actinomycetes</taxon>
        <taxon>Kitasatosporales</taxon>
        <taxon>Streptomycetaceae</taxon>
        <taxon>Streptomyces</taxon>
    </lineage>
</organism>
<evidence type="ECO:0000313" key="3">
    <source>
        <dbReference type="EMBL" id="NJQ01234.1"/>
    </source>
</evidence>
<feature type="compositionally biased region" description="Low complexity" evidence="1">
    <location>
        <begin position="88"/>
        <end position="101"/>
    </location>
</feature>
<accession>A0ABX1C2V2</accession>
<keyword evidence="2" id="KW-0472">Membrane</keyword>
<keyword evidence="2" id="KW-1133">Transmembrane helix</keyword>
<feature type="region of interest" description="Disordered" evidence="1">
    <location>
        <begin position="88"/>
        <end position="111"/>
    </location>
</feature>
<comment type="caution">
    <text evidence="3">The sequence shown here is derived from an EMBL/GenBank/DDBJ whole genome shotgun (WGS) entry which is preliminary data.</text>
</comment>
<evidence type="ECO:0008006" key="5">
    <source>
        <dbReference type="Google" id="ProtNLM"/>
    </source>
</evidence>
<reference evidence="3 4" key="1">
    <citation type="submission" date="2020-03" db="EMBL/GenBank/DDBJ databases">
        <title>WGS of actinomycetes isolated from Thailand.</title>
        <authorList>
            <person name="Thawai C."/>
        </authorList>
    </citation>
    <scope>NUCLEOTIDE SEQUENCE [LARGE SCALE GENOMIC DNA]</scope>
    <source>
        <strain evidence="3 4">PLAI 1-29</strain>
    </source>
</reference>
<gene>
    <name evidence="3" type="ORF">HCK00_11990</name>
</gene>
<feature type="transmembrane region" description="Helical" evidence="2">
    <location>
        <begin position="20"/>
        <end position="42"/>
    </location>
</feature>
<keyword evidence="2" id="KW-0812">Transmembrane</keyword>
<sequence length="144" mass="14442">MSDRRRDGGGAVSRAGPWGALHWVLLLVALVWTVPVCGGHAVGEVLSAPGPALSVSAPGGETPGRVVSAHLCPGPGTGHQPGDAHCRPVAGPVAVTGGPVSSPAPPPEDGTAGAWTVEVWPVREAPAAPPGRAPDLHRLQVQRV</sequence>
<dbReference type="RefSeq" id="WP_168101647.1">
    <property type="nucleotide sequence ID" value="NZ_JAATEN010000007.1"/>
</dbReference>